<proteinExistence type="predicted"/>
<feature type="compositionally biased region" description="Basic and acidic residues" evidence="1">
    <location>
        <begin position="13"/>
        <end position="27"/>
    </location>
</feature>
<feature type="region of interest" description="Disordered" evidence="1">
    <location>
        <begin position="1"/>
        <end position="65"/>
    </location>
</feature>
<dbReference type="Proteomes" id="UP000800235">
    <property type="component" value="Unassembled WGS sequence"/>
</dbReference>
<dbReference type="EMBL" id="MU007014">
    <property type="protein sequence ID" value="KAF2435099.1"/>
    <property type="molecule type" value="Genomic_DNA"/>
</dbReference>
<reference evidence="2" key="1">
    <citation type="journal article" date="2020" name="Stud. Mycol.">
        <title>101 Dothideomycetes genomes: a test case for predicting lifestyles and emergence of pathogens.</title>
        <authorList>
            <person name="Haridas S."/>
            <person name="Albert R."/>
            <person name="Binder M."/>
            <person name="Bloem J."/>
            <person name="Labutti K."/>
            <person name="Salamov A."/>
            <person name="Andreopoulos B."/>
            <person name="Baker S."/>
            <person name="Barry K."/>
            <person name="Bills G."/>
            <person name="Bluhm B."/>
            <person name="Cannon C."/>
            <person name="Castanera R."/>
            <person name="Culley D."/>
            <person name="Daum C."/>
            <person name="Ezra D."/>
            <person name="Gonzalez J."/>
            <person name="Henrissat B."/>
            <person name="Kuo A."/>
            <person name="Liang C."/>
            <person name="Lipzen A."/>
            <person name="Lutzoni F."/>
            <person name="Magnuson J."/>
            <person name="Mondo S."/>
            <person name="Nolan M."/>
            <person name="Ohm R."/>
            <person name="Pangilinan J."/>
            <person name="Park H.-J."/>
            <person name="Ramirez L."/>
            <person name="Alfaro M."/>
            <person name="Sun H."/>
            <person name="Tritt A."/>
            <person name="Yoshinaga Y."/>
            <person name="Zwiers L.-H."/>
            <person name="Turgeon B."/>
            <person name="Goodwin S."/>
            <person name="Spatafora J."/>
            <person name="Crous P."/>
            <person name="Grigoriev I."/>
        </authorList>
    </citation>
    <scope>NUCLEOTIDE SEQUENCE</scope>
    <source>
        <strain evidence="2">CBS 130266</strain>
    </source>
</reference>
<organism evidence="2 3">
    <name type="scientific">Tothia fuscella</name>
    <dbReference type="NCBI Taxonomy" id="1048955"/>
    <lineage>
        <taxon>Eukaryota</taxon>
        <taxon>Fungi</taxon>
        <taxon>Dikarya</taxon>
        <taxon>Ascomycota</taxon>
        <taxon>Pezizomycotina</taxon>
        <taxon>Dothideomycetes</taxon>
        <taxon>Pleosporomycetidae</taxon>
        <taxon>Venturiales</taxon>
        <taxon>Cylindrosympodiaceae</taxon>
        <taxon>Tothia</taxon>
    </lineage>
</organism>
<name>A0A9P4NZ25_9PEZI</name>
<dbReference type="AlphaFoldDB" id="A0A9P4NZ25"/>
<keyword evidence="3" id="KW-1185">Reference proteome</keyword>
<evidence type="ECO:0000256" key="1">
    <source>
        <dbReference type="SAM" id="MobiDB-lite"/>
    </source>
</evidence>
<gene>
    <name evidence="2" type="ORF">EJ08DRAFT_389795</name>
</gene>
<sequence length="201" mass="23200">MDGKVPSPRPFRKHDSGADLSYDDKSGVHISVQVTTSKKRKGDSELYHQHSMSSKKPGHIPTSKPTHSRIPFLLWPPQVRTTIYRHLLFSPLPITLPKLTTPYAFESQMSESEILIPKPIINLNILLTSRQTYREAISILYRENHFVIHLGHHQTRNWSRQWGRMLAHRGPDDVSVCGIFMVRAMRGIKFLVIQRCYPLKV</sequence>
<comment type="caution">
    <text evidence="2">The sequence shown here is derived from an EMBL/GenBank/DDBJ whole genome shotgun (WGS) entry which is preliminary data.</text>
</comment>
<protein>
    <submittedName>
        <fullName evidence="2">Uncharacterized protein</fullName>
    </submittedName>
</protein>
<evidence type="ECO:0000313" key="2">
    <source>
        <dbReference type="EMBL" id="KAF2435099.1"/>
    </source>
</evidence>
<evidence type="ECO:0000313" key="3">
    <source>
        <dbReference type="Proteomes" id="UP000800235"/>
    </source>
</evidence>
<accession>A0A9P4NZ25</accession>